<dbReference type="InterPro" id="IPR036930">
    <property type="entry name" value="WGR_dom_sf"/>
</dbReference>
<name>A0ABP0FDG8_CLALP</name>
<comment type="similarity">
    <text evidence="9">Belongs to the ARTD/PARP family.</text>
</comment>
<sequence>MPRTKSKRKSTHNQQQTAIPVKKDKTEVSPSTSKEESKEEKVVKFTGKVPIDEEFRDYANGPYHVYVEGDTIFDVMLNQTNIGQNNNKYYRIQIIKHNTKSEFVTLCRWGRVGKVAGKSNTNSNNVDGAKKEFSKKYHDKTGSHWGWPDAFQIQKPGKYVVIKLDYGEDDDKKKGSVSKKVKEEIPSKLDERVQSAISLIFNKTEWEAAVKEMKFDVNKSPLGKLTKRQIKAGYESLKAVETCLKPGTHEKELMAACSDFYTKVPHDFGMKRPPLIRTKEELKEKLDLLEALDDIQIAINIVKEDDNTNKLDSYYDSLNCDLEPLEKTEKEFKTVQDYVKTTHGHLHFFKLKLEDVFKVKRETDNKKFQENIGNRMLLWHGSRITNWCGILSQGLRIAPPEAPVTGYMFGKGVYFADVVSKSAQYCFASARQPHGFLLLCEVALGGINEKTQSDYNANRLPQGKHSTKGLGMHAPNPKKHATFSGVKVPLGKPVATKVKNTWLRYNEYIVYDTAQIKPRYLVKVSFEY</sequence>
<dbReference type="EMBL" id="CAWYQH010000035">
    <property type="protein sequence ID" value="CAK8676791.1"/>
    <property type="molecule type" value="Genomic_DNA"/>
</dbReference>
<dbReference type="CDD" id="cd01437">
    <property type="entry name" value="parp_like"/>
    <property type="match status" value="1"/>
</dbReference>
<dbReference type="SMART" id="SM00773">
    <property type="entry name" value="WGR"/>
    <property type="match status" value="1"/>
</dbReference>
<feature type="compositionally biased region" description="Basic residues" evidence="12">
    <location>
        <begin position="1"/>
        <end position="11"/>
    </location>
</feature>
<evidence type="ECO:0000313" key="16">
    <source>
        <dbReference type="EMBL" id="CAK8676791.1"/>
    </source>
</evidence>
<feature type="domain" description="WGR" evidence="15">
    <location>
        <begin position="62"/>
        <end position="159"/>
    </location>
</feature>
<dbReference type="SUPFAM" id="SSF142921">
    <property type="entry name" value="WGR domain-like"/>
    <property type="match status" value="1"/>
</dbReference>
<evidence type="ECO:0000259" key="14">
    <source>
        <dbReference type="PROSITE" id="PS51060"/>
    </source>
</evidence>
<organism evidence="16 17">
    <name type="scientific">Clavelina lepadiformis</name>
    <name type="common">Light-bulb sea squirt</name>
    <name type="synonym">Ascidia lepadiformis</name>
    <dbReference type="NCBI Taxonomy" id="159417"/>
    <lineage>
        <taxon>Eukaryota</taxon>
        <taxon>Metazoa</taxon>
        <taxon>Chordata</taxon>
        <taxon>Tunicata</taxon>
        <taxon>Ascidiacea</taxon>
        <taxon>Aplousobranchia</taxon>
        <taxon>Clavelinidae</taxon>
        <taxon>Clavelina</taxon>
    </lineage>
</organism>
<dbReference type="Gene3D" id="3.90.228.10">
    <property type="match status" value="1"/>
</dbReference>
<evidence type="ECO:0000259" key="13">
    <source>
        <dbReference type="PROSITE" id="PS51059"/>
    </source>
</evidence>
<comment type="caution">
    <text evidence="16">The sequence shown here is derived from an EMBL/GenBank/DDBJ whole genome shotgun (WGS) entry which is preliminary data.</text>
</comment>
<evidence type="ECO:0000256" key="9">
    <source>
        <dbReference type="ARBA" id="ARBA00024347"/>
    </source>
</evidence>
<gene>
    <name evidence="16" type="ORF">CVLEPA_LOCUS6226</name>
</gene>
<dbReference type="EC" id="2.4.2.-" evidence="11"/>
<dbReference type="InterPro" id="IPR036616">
    <property type="entry name" value="Poly(ADP-ribose)pol_reg_dom_sf"/>
</dbReference>
<proteinExistence type="inferred from homology"/>
<keyword evidence="3 11" id="KW-0808">Transferase</keyword>
<evidence type="ECO:0000256" key="12">
    <source>
        <dbReference type="SAM" id="MobiDB-lite"/>
    </source>
</evidence>
<dbReference type="PANTHER" id="PTHR10459:SF60">
    <property type="entry name" value="POLY [ADP-RIBOSE] POLYMERASE 2"/>
    <property type="match status" value="1"/>
</dbReference>
<dbReference type="InterPro" id="IPR050800">
    <property type="entry name" value="ARTD/PARP"/>
</dbReference>
<feature type="compositionally biased region" description="Basic and acidic residues" evidence="12">
    <location>
        <begin position="21"/>
        <end position="40"/>
    </location>
</feature>
<dbReference type="Proteomes" id="UP001642483">
    <property type="component" value="Unassembled WGS sequence"/>
</dbReference>
<evidence type="ECO:0000256" key="5">
    <source>
        <dbReference type="ARBA" id="ARBA00022763"/>
    </source>
</evidence>
<evidence type="ECO:0000256" key="7">
    <source>
        <dbReference type="ARBA" id="ARBA00023204"/>
    </source>
</evidence>
<dbReference type="Pfam" id="PF02877">
    <property type="entry name" value="PARP_reg"/>
    <property type="match status" value="1"/>
</dbReference>
<keyword evidence="2 11" id="KW-0328">Glycosyltransferase</keyword>
<dbReference type="InterPro" id="IPR004102">
    <property type="entry name" value="Poly(ADP-ribose)pol_reg_dom"/>
</dbReference>
<evidence type="ECO:0000256" key="10">
    <source>
        <dbReference type="ARBA" id="ARBA00033987"/>
    </source>
</evidence>
<evidence type="ECO:0000256" key="11">
    <source>
        <dbReference type="RuleBase" id="RU362114"/>
    </source>
</evidence>
<keyword evidence="6 11" id="KW-0520">NAD</keyword>
<dbReference type="SUPFAM" id="SSF47587">
    <property type="entry name" value="Domain of poly(ADP-ribose) polymerase"/>
    <property type="match status" value="1"/>
</dbReference>
<keyword evidence="5" id="KW-0227">DNA damage</keyword>
<evidence type="ECO:0000259" key="15">
    <source>
        <dbReference type="PROSITE" id="PS51977"/>
    </source>
</evidence>
<dbReference type="PROSITE" id="PS51977">
    <property type="entry name" value="WGR"/>
    <property type="match status" value="1"/>
</dbReference>
<feature type="domain" description="PARP alpha-helical" evidence="14">
    <location>
        <begin position="186"/>
        <end position="303"/>
    </location>
</feature>
<evidence type="ECO:0000256" key="2">
    <source>
        <dbReference type="ARBA" id="ARBA00022676"/>
    </source>
</evidence>
<dbReference type="PROSITE" id="PS51059">
    <property type="entry name" value="PARP_CATALYTIC"/>
    <property type="match status" value="1"/>
</dbReference>
<evidence type="ECO:0000256" key="8">
    <source>
        <dbReference type="ARBA" id="ARBA00023242"/>
    </source>
</evidence>
<reference evidence="16 17" key="1">
    <citation type="submission" date="2024-02" db="EMBL/GenBank/DDBJ databases">
        <authorList>
            <person name="Daric V."/>
            <person name="Darras S."/>
        </authorList>
    </citation>
    <scope>NUCLEOTIDE SEQUENCE [LARGE SCALE GENOMIC DNA]</scope>
</reference>
<evidence type="ECO:0000256" key="4">
    <source>
        <dbReference type="ARBA" id="ARBA00022695"/>
    </source>
</evidence>
<protein>
    <recommendedName>
        <fullName evidence="11">Poly [ADP-ribose] polymerase</fullName>
        <shortName evidence="11">PARP</shortName>
        <ecNumber evidence="11">2.4.2.-</ecNumber>
    </recommendedName>
</protein>
<evidence type="ECO:0000256" key="3">
    <source>
        <dbReference type="ARBA" id="ARBA00022679"/>
    </source>
</evidence>
<dbReference type="Pfam" id="PF05406">
    <property type="entry name" value="WGR"/>
    <property type="match status" value="1"/>
</dbReference>
<keyword evidence="4" id="KW-0548">Nucleotidyltransferase</keyword>
<evidence type="ECO:0000256" key="1">
    <source>
        <dbReference type="ARBA" id="ARBA00004123"/>
    </source>
</evidence>
<keyword evidence="8" id="KW-0539">Nucleus</keyword>
<dbReference type="Pfam" id="PF00644">
    <property type="entry name" value="PARP"/>
    <property type="match status" value="1"/>
</dbReference>
<dbReference type="Gene3D" id="1.20.142.10">
    <property type="entry name" value="Poly(ADP-ribose) polymerase, regulatory domain"/>
    <property type="match status" value="1"/>
</dbReference>
<dbReference type="InterPro" id="IPR008893">
    <property type="entry name" value="WGR_domain"/>
</dbReference>
<accession>A0ABP0FDG8</accession>
<dbReference type="SUPFAM" id="SSF56399">
    <property type="entry name" value="ADP-ribosylation"/>
    <property type="match status" value="1"/>
</dbReference>
<feature type="domain" description="PARP catalytic" evidence="13">
    <location>
        <begin position="309"/>
        <end position="528"/>
    </location>
</feature>
<dbReference type="InterPro" id="IPR012317">
    <property type="entry name" value="Poly(ADP-ribose)pol_cat_dom"/>
</dbReference>
<comment type="subcellular location">
    <subcellularLocation>
        <location evidence="1">Nucleus</location>
    </subcellularLocation>
</comment>
<dbReference type="PROSITE" id="PS51060">
    <property type="entry name" value="PARP_ALPHA_HD"/>
    <property type="match status" value="1"/>
</dbReference>
<comment type="catalytic activity">
    <reaction evidence="10">
        <text>NAD(+) + (ADP-D-ribosyl)n-acceptor = nicotinamide + (ADP-D-ribosyl)n+1-acceptor + H(+).</text>
        <dbReference type="EC" id="2.4.2.30"/>
    </reaction>
</comment>
<feature type="region of interest" description="Disordered" evidence="12">
    <location>
        <begin position="1"/>
        <end position="40"/>
    </location>
</feature>
<evidence type="ECO:0000256" key="6">
    <source>
        <dbReference type="ARBA" id="ARBA00023027"/>
    </source>
</evidence>
<keyword evidence="17" id="KW-1185">Reference proteome</keyword>
<evidence type="ECO:0000313" key="17">
    <source>
        <dbReference type="Proteomes" id="UP001642483"/>
    </source>
</evidence>
<dbReference type="PANTHER" id="PTHR10459">
    <property type="entry name" value="DNA LIGASE"/>
    <property type="match status" value="1"/>
</dbReference>
<keyword evidence="7" id="KW-0234">DNA repair</keyword>